<dbReference type="EC" id="3.8.1.2" evidence="5"/>
<dbReference type="AlphaFoldDB" id="A0A1S8S621"/>
<dbReference type="InterPro" id="IPR023214">
    <property type="entry name" value="HAD_sf"/>
</dbReference>
<reference evidence="5 6" key="1">
    <citation type="submission" date="2016-05" db="EMBL/GenBank/DDBJ databases">
        <title>Microbial solvent formation.</title>
        <authorList>
            <person name="Poehlein A."/>
            <person name="Montoya Solano J.D."/>
            <person name="Flitsch S."/>
            <person name="Krabben P."/>
            <person name="Duerre P."/>
            <person name="Daniel R."/>
        </authorList>
    </citation>
    <scope>NUCLEOTIDE SEQUENCE [LARGE SCALE GENOMIC DNA]</scope>
    <source>
        <strain evidence="5 6">DSM 53</strain>
    </source>
</reference>
<dbReference type="PANTHER" id="PTHR46470:SF2">
    <property type="entry name" value="GLYCERALDEHYDE 3-PHOSPHATE PHOSPHATASE"/>
    <property type="match status" value="1"/>
</dbReference>
<sequence>MVKALIFDLDDTLYYEKEYVLGAFKEVAYYLGNKYGENQEKLFNRMKDILEGLGRGKIFNIICEENNFDEDIKNLVNIYRTSIPKLEVYADSEEFLNWAKENGYKLGIITDGCSKVQWNKIKALGIEVLVDKVIVTDDLGKEFWKPHKKSYINMMNYFKINKDECIYIGDNPNKDFIGAKEIGMMTVRIVREKGDHIKTHRAKEYEADLNIVTLLELKEVLKSNN</sequence>
<dbReference type="PANTHER" id="PTHR46470">
    <property type="entry name" value="N-ACYLNEURAMINATE-9-PHOSPHATASE"/>
    <property type="match status" value="1"/>
</dbReference>
<dbReference type="Pfam" id="PF13419">
    <property type="entry name" value="HAD_2"/>
    <property type="match status" value="1"/>
</dbReference>
<proteinExistence type="predicted"/>
<keyword evidence="4" id="KW-0460">Magnesium</keyword>
<dbReference type="GO" id="GO:0016791">
    <property type="term" value="F:phosphatase activity"/>
    <property type="evidence" value="ECO:0007669"/>
    <property type="project" value="TreeGrafter"/>
</dbReference>
<comment type="cofactor">
    <cofactor evidence="1">
        <name>Mg(2+)</name>
        <dbReference type="ChEBI" id="CHEBI:18420"/>
    </cofactor>
</comment>
<evidence type="ECO:0000256" key="3">
    <source>
        <dbReference type="ARBA" id="ARBA00022801"/>
    </source>
</evidence>
<dbReference type="Gene3D" id="3.40.50.1000">
    <property type="entry name" value="HAD superfamily/HAD-like"/>
    <property type="match status" value="1"/>
</dbReference>
<keyword evidence="2" id="KW-0479">Metal-binding</keyword>
<organism evidence="5 6">
    <name type="scientific">Clostridium beijerinckii</name>
    <name type="common">Clostridium MP</name>
    <dbReference type="NCBI Taxonomy" id="1520"/>
    <lineage>
        <taxon>Bacteria</taxon>
        <taxon>Bacillati</taxon>
        <taxon>Bacillota</taxon>
        <taxon>Clostridia</taxon>
        <taxon>Eubacteriales</taxon>
        <taxon>Clostridiaceae</taxon>
        <taxon>Clostridium</taxon>
    </lineage>
</organism>
<dbReference type="SFLD" id="SFLDG01129">
    <property type="entry name" value="C1.5:_HAD__Beta-PGM__Phosphata"/>
    <property type="match status" value="1"/>
</dbReference>
<dbReference type="PRINTS" id="PR00413">
    <property type="entry name" value="HADHALOGNASE"/>
</dbReference>
<dbReference type="InterPro" id="IPR036412">
    <property type="entry name" value="HAD-like_sf"/>
</dbReference>
<dbReference type="InterPro" id="IPR006439">
    <property type="entry name" value="HAD-SF_hydro_IA"/>
</dbReference>
<dbReference type="GO" id="GO:0046872">
    <property type="term" value="F:metal ion binding"/>
    <property type="evidence" value="ECO:0007669"/>
    <property type="project" value="UniProtKB-KW"/>
</dbReference>
<keyword evidence="3 5" id="KW-0378">Hydrolase</keyword>
<dbReference type="InterPro" id="IPR041492">
    <property type="entry name" value="HAD_2"/>
</dbReference>
<dbReference type="Proteomes" id="UP000190973">
    <property type="component" value="Unassembled WGS sequence"/>
</dbReference>
<evidence type="ECO:0000313" key="6">
    <source>
        <dbReference type="Proteomes" id="UP000190973"/>
    </source>
</evidence>
<dbReference type="RefSeq" id="WP_077839155.1">
    <property type="nucleotide sequence ID" value="NZ_JABTAE010000001.1"/>
</dbReference>
<dbReference type="SFLD" id="SFLDS00003">
    <property type="entry name" value="Haloacid_Dehalogenase"/>
    <property type="match status" value="1"/>
</dbReference>
<dbReference type="Gene3D" id="1.10.150.520">
    <property type="match status" value="1"/>
</dbReference>
<evidence type="ECO:0000313" key="5">
    <source>
        <dbReference type="EMBL" id="OOM60920.1"/>
    </source>
</evidence>
<comment type="caution">
    <text evidence="5">The sequence shown here is derived from an EMBL/GenBank/DDBJ whole genome shotgun (WGS) entry which is preliminary data.</text>
</comment>
<dbReference type="EMBL" id="LZZI01000044">
    <property type="protein sequence ID" value="OOM60920.1"/>
    <property type="molecule type" value="Genomic_DNA"/>
</dbReference>
<accession>A0A1S8S621</accession>
<name>A0A1S8S621_CLOBE</name>
<dbReference type="InterPro" id="IPR051400">
    <property type="entry name" value="HAD-like_hydrolase"/>
</dbReference>
<protein>
    <submittedName>
        <fullName evidence="5">(S)-2-haloacid dehalogenase 4A</fullName>
        <ecNumber evidence="5">3.8.1.2</ecNumber>
    </submittedName>
</protein>
<evidence type="ECO:0000256" key="1">
    <source>
        <dbReference type="ARBA" id="ARBA00001946"/>
    </source>
</evidence>
<gene>
    <name evidence="5" type="primary">hdl IVa</name>
    <name evidence="5" type="ORF">CLBCK_26370</name>
</gene>
<dbReference type="SUPFAM" id="SSF56784">
    <property type="entry name" value="HAD-like"/>
    <property type="match status" value="1"/>
</dbReference>
<evidence type="ECO:0000256" key="4">
    <source>
        <dbReference type="ARBA" id="ARBA00022842"/>
    </source>
</evidence>
<dbReference type="GO" id="GO:0044281">
    <property type="term" value="P:small molecule metabolic process"/>
    <property type="evidence" value="ECO:0007669"/>
    <property type="project" value="UniProtKB-ARBA"/>
</dbReference>
<dbReference type="NCBIfam" id="TIGR01549">
    <property type="entry name" value="HAD-SF-IA-v1"/>
    <property type="match status" value="1"/>
</dbReference>
<evidence type="ECO:0000256" key="2">
    <source>
        <dbReference type="ARBA" id="ARBA00022723"/>
    </source>
</evidence>
<dbReference type="GO" id="GO:0018784">
    <property type="term" value="F:(S)-2-haloacid dehalogenase activity"/>
    <property type="evidence" value="ECO:0007669"/>
    <property type="project" value="UniProtKB-EC"/>
</dbReference>